<dbReference type="PANTHER" id="PTHR43685">
    <property type="entry name" value="GLYCOSYLTRANSFERASE"/>
    <property type="match status" value="1"/>
</dbReference>
<dbReference type="CDD" id="cd00761">
    <property type="entry name" value="Glyco_tranf_GTA_type"/>
    <property type="match status" value="1"/>
</dbReference>
<dbReference type="InterPro" id="IPR001173">
    <property type="entry name" value="Glyco_trans_2-like"/>
</dbReference>
<evidence type="ECO:0000313" key="5">
    <source>
        <dbReference type="EMBL" id="ACF45405.1"/>
    </source>
</evidence>
<keyword evidence="3 5" id="KW-0808">Transferase</keyword>
<comment type="similarity">
    <text evidence="1">Belongs to the glycosyltransferase 2 family.</text>
</comment>
<dbReference type="KEGG" id="paa:Paes_0348"/>
<gene>
    <name evidence="5" type="ordered locus">Paes_0348</name>
</gene>
<feature type="domain" description="Glycosyltransferase 2-like" evidence="4">
    <location>
        <begin position="206"/>
        <end position="351"/>
    </location>
</feature>
<dbReference type="AlphaFoldDB" id="B4S4F7"/>
<reference evidence="5" key="1">
    <citation type="submission" date="2008-06" db="EMBL/GenBank/DDBJ databases">
        <title>Complete sequence of chromosome of Prosthecochloris aestuarii DSM 271.</title>
        <authorList>
            <consortium name="US DOE Joint Genome Institute"/>
            <person name="Lucas S."/>
            <person name="Copeland A."/>
            <person name="Lapidus A."/>
            <person name="Glavina del Rio T."/>
            <person name="Dalin E."/>
            <person name="Tice H."/>
            <person name="Bruce D."/>
            <person name="Goodwin L."/>
            <person name="Pitluck S."/>
            <person name="Schmutz J."/>
            <person name="Larimer F."/>
            <person name="Land M."/>
            <person name="Hauser L."/>
            <person name="Kyrpides N."/>
            <person name="Anderson I."/>
            <person name="Liu Z."/>
            <person name="Li T."/>
            <person name="Zhao F."/>
            <person name="Overmann J."/>
            <person name="Bryant D.A."/>
            <person name="Richardson P."/>
        </authorList>
    </citation>
    <scope>NUCLEOTIDE SEQUENCE [LARGE SCALE GENOMIC DNA]</scope>
    <source>
        <strain evidence="5">DSM 271</strain>
    </source>
</reference>
<evidence type="ECO:0000259" key="4">
    <source>
        <dbReference type="Pfam" id="PF00535"/>
    </source>
</evidence>
<dbReference type="InterPro" id="IPR050834">
    <property type="entry name" value="Glycosyltransf_2"/>
</dbReference>
<evidence type="ECO:0000256" key="1">
    <source>
        <dbReference type="ARBA" id="ARBA00006739"/>
    </source>
</evidence>
<dbReference type="eggNOG" id="COG0463">
    <property type="taxonomic scope" value="Bacteria"/>
</dbReference>
<dbReference type="Gene3D" id="3.90.550.10">
    <property type="entry name" value="Spore Coat Polysaccharide Biosynthesis Protein SpsA, Chain A"/>
    <property type="match status" value="1"/>
</dbReference>
<dbReference type="SUPFAM" id="SSF53448">
    <property type="entry name" value="Nucleotide-diphospho-sugar transferases"/>
    <property type="match status" value="1"/>
</dbReference>
<dbReference type="STRING" id="290512.Paes_0348"/>
<proteinExistence type="inferred from homology"/>
<accession>B4S4F7</accession>
<dbReference type="EMBL" id="CP001108">
    <property type="protein sequence ID" value="ACF45405.1"/>
    <property type="molecule type" value="Genomic_DNA"/>
</dbReference>
<dbReference type="Pfam" id="PF00535">
    <property type="entry name" value="Glycos_transf_2"/>
    <property type="match status" value="1"/>
</dbReference>
<dbReference type="GO" id="GO:0016757">
    <property type="term" value="F:glycosyltransferase activity"/>
    <property type="evidence" value="ECO:0007669"/>
    <property type="project" value="UniProtKB-KW"/>
</dbReference>
<keyword evidence="6" id="KW-1185">Reference proteome</keyword>
<organism evidence="5 6">
    <name type="scientific">Prosthecochloris aestuarii (strain DSM 271 / SK 413)</name>
    <dbReference type="NCBI Taxonomy" id="290512"/>
    <lineage>
        <taxon>Bacteria</taxon>
        <taxon>Pseudomonadati</taxon>
        <taxon>Chlorobiota</taxon>
        <taxon>Chlorobiia</taxon>
        <taxon>Chlorobiales</taxon>
        <taxon>Chlorobiaceae</taxon>
        <taxon>Prosthecochloris</taxon>
    </lineage>
</organism>
<evidence type="ECO:0000256" key="3">
    <source>
        <dbReference type="ARBA" id="ARBA00022679"/>
    </source>
</evidence>
<dbReference type="Proteomes" id="UP000002725">
    <property type="component" value="Chromosome"/>
</dbReference>
<evidence type="ECO:0000313" key="6">
    <source>
        <dbReference type="Proteomes" id="UP000002725"/>
    </source>
</evidence>
<name>B4S4F7_PROA2</name>
<protein>
    <submittedName>
        <fullName evidence="5">Glycosyl transferase family 2</fullName>
    </submittedName>
</protein>
<sequence>MSLALAKVVNENRALEFIESYARSHFRHADHDISEALFRLANTGAEMLWKRGNHQGAFSLAGCVLDHPEAGHELLSRILHWQLMTASMDNQPSYIDARLVKRVLSSGELFFGDGFSSVHLIAEALIQLGRVDEAIALLEHHKTDHMAYLSLSNACVSDETQWLRYVNRFFSLLGLDPISLLAGDSERFCRLDAKAESGYCGGPKISVIMTAFNVEKYIATAIRSMLAQTWQNFELLVVDDISTDNTRRIVRDFMAVDDRIKLIENSSNCGTYVSRNKAYDIASGEFVTCHDSDDWAHPYRLESQIDALLKNPEAVSSSSKWVRMHENGIFSFSHPGTYARFNYSSLMFEINRVKPVMGYWDSVRISADSEFIKRLHKTFGSEKSIILDDILMIGLKRRGSLTTNTTTGHKANGISPLRKQYHKSFDQWHKRIDTKSAYLDFPLRQRLFSAPEEIVARCDAAYRKRQGSCRLYR</sequence>
<dbReference type="CAZy" id="GT2">
    <property type="family name" value="Glycosyltransferase Family 2"/>
</dbReference>
<dbReference type="InterPro" id="IPR029044">
    <property type="entry name" value="Nucleotide-diphossugar_trans"/>
</dbReference>
<dbReference type="PANTHER" id="PTHR43685:SF5">
    <property type="entry name" value="GLYCOSYLTRANSFERASE EPSE-RELATED"/>
    <property type="match status" value="1"/>
</dbReference>
<dbReference type="HOGENOM" id="CLU_577285_0_0_10"/>
<evidence type="ECO:0000256" key="2">
    <source>
        <dbReference type="ARBA" id="ARBA00022676"/>
    </source>
</evidence>
<keyword evidence="2" id="KW-0328">Glycosyltransferase</keyword>